<evidence type="ECO:0000259" key="5">
    <source>
        <dbReference type="Pfam" id="PF01923"/>
    </source>
</evidence>
<sequence length="168" mass="19316">MISTKTGDNGKTSLANGERVDKDNLRVEVYGVLDELNSYLGLAKQYLDEKEKDVIEDIQRTIFRLSSELAKGERFVKLIDINEIEKLTILVEKYEKTLNLKGFILPGSNFASAILDICRTIARRAERRIVSLSKNENVRKEILAYINRLSDLLFVIARYVEKDNIKYV</sequence>
<dbReference type="InterPro" id="IPR036451">
    <property type="entry name" value="CblAdoTrfase-like_sf"/>
</dbReference>
<comment type="pathway">
    <text evidence="4">Cofactor biosynthesis; adenosylcobalamin biosynthesis; adenosylcobalamin from cob(II)yrinate a,c-diamide: step 2/7.</text>
</comment>
<evidence type="ECO:0000313" key="6">
    <source>
        <dbReference type="EMBL" id="SHH40764.1"/>
    </source>
</evidence>
<dbReference type="GO" id="GO:0009236">
    <property type="term" value="P:cobalamin biosynthetic process"/>
    <property type="evidence" value="ECO:0007669"/>
    <property type="project" value="UniProtKB-UniRule"/>
</dbReference>
<comment type="catalytic activity">
    <reaction evidence="4">
        <text>2 cob(II)yrinate a,c diamide + reduced [electron-transfer flavoprotein] + 2 ATP = 2 adenosylcob(III)yrinate a,c-diamide + 2 triphosphate + oxidized [electron-transfer flavoprotein] + 3 H(+)</text>
        <dbReference type="Rhea" id="RHEA:11528"/>
        <dbReference type="Rhea" id="RHEA-COMP:10685"/>
        <dbReference type="Rhea" id="RHEA-COMP:10686"/>
        <dbReference type="ChEBI" id="CHEBI:15378"/>
        <dbReference type="ChEBI" id="CHEBI:18036"/>
        <dbReference type="ChEBI" id="CHEBI:30616"/>
        <dbReference type="ChEBI" id="CHEBI:57692"/>
        <dbReference type="ChEBI" id="CHEBI:58307"/>
        <dbReference type="ChEBI" id="CHEBI:58503"/>
        <dbReference type="ChEBI" id="CHEBI:58537"/>
        <dbReference type="EC" id="2.5.1.17"/>
    </reaction>
</comment>
<evidence type="ECO:0000256" key="3">
    <source>
        <dbReference type="ARBA" id="ARBA00022840"/>
    </source>
</evidence>
<dbReference type="UniPathway" id="UPA00148">
    <property type="reaction ID" value="UER00233"/>
</dbReference>
<reference evidence="7" key="1">
    <citation type="submission" date="2016-11" db="EMBL/GenBank/DDBJ databases">
        <authorList>
            <person name="Varghese N."/>
            <person name="Submissions S."/>
        </authorList>
    </citation>
    <scope>NUCLEOTIDE SEQUENCE [LARGE SCALE GENOMIC DNA]</scope>
    <source>
        <strain evidence="7">DSM 15807</strain>
    </source>
</reference>
<dbReference type="EC" id="2.5.1.17" evidence="4"/>
<comment type="catalytic activity">
    <reaction evidence="4">
        <text>2 cob(II)alamin + reduced [electron-transfer flavoprotein] + 2 ATP = 2 adenosylcob(III)alamin + 2 triphosphate + oxidized [electron-transfer flavoprotein] + 3 H(+)</text>
        <dbReference type="Rhea" id="RHEA:28671"/>
        <dbReference type="Rhea" id="RHEA-COMP:10685"/>
        <dbReference type="Rhea" id="RHEA-COMP:10686"/>
        <dbReference type="ChEBI" id="CHEBI:15378"/>
        <dbReference type="ChEBI" id="CHEBI:16304"/>
        <dbReference type="ChEBI" id="CHEBI:18036"/>
        <dbReference type="ChEBI" id="CHEBI:18408"/>
        <dbReference type="ChEBI" id="CHEBI:30616"/>
        <dbReference type="ChEBI" id="CHEBI:57692"/>
        <dbReference type="ChEBI" id="CHEBI:58307"/>
        <dbReference type="EC" id="2.5.1.17"/>
    </reaction>
</comment>
<dbReference type="GO" id="GO:0005524">
    <property type="term" value="F:ATP binding"/>
    <property type="evidence" value="ECO:0007669"/>
    <property type="project" value="UniProtKB-UniRule"/>
</dbReference>
<dbReference type="PANTHER" id="PTHR12213:SF0">
    <property type="entry name" value="CORRINOID ADENOSYLTRANSFERASE MMAB"/>
    <property type="match status" value="1"/>
</dbReference>
<keyword evidence="4" id="KW-0169">Cobalamin biosynthesis</keyword>
<dbReference type="Proteomes" id="UP000242592">
    <property type="component" value="Unassembled WGS sequence"/>
</dbReference>
<dbReference type="EMBL" id="FQXN01000003">
    <property type="protein sequence ID" value="SHH40764.1"/>
    <property type="molecule type" value="Genomic_DNA"/>
</dbReference>
<dbReference type="AlphaFoldDB" id="A0A1M5SQB5"/>
<dbReference type="RefSeq" id="WP_073072906.1">
    <property type="nucleotide sequence ID" value="NZ_FQXN01000003.1"/>
</dbReference>
<feature type="domain" description="Cobalamin adenosyltransferase-like" evidence="5">
    <location>
        <begin position="2"/>
        <end position="160"/>
    </location>
</feature>
<comment type="similarity">
    <text evidence="4">Belongs to the Cob(I)alamin adenosyltransferase family.</text>
</comment>
<keyword evidence="7" id="KW-1185">Reference proteome</keyword>
<proteinExistence type="inferred from homology"/>
<dbReference type="InterPro" id="IPR029499">
    <property type="entry name" value="PduO-typ"/>
</dbReference>
<organism evidence="6 7">
    <name type="scientific">Thermosipho atlanticus DSM 15807</name>
    <dbReference type="NCBI Taxonomy" id="1123380"/>
    <lineage>
        <taxon>Bacteria</taxon>
        <taxon>Thermotogati</taxon>
        <taxon>Thermotogota</taxon>
        <taxon>Thermotogae</taxon>
        <taxon>Thermotogales</taxon>
        <taxon>Fervidobacteriaceae</taxon>
        <taxon>Thermosipho</taxon>
    </lineage>
</organism>
<dbReference type="STRING" id="1123380.SAMN02745199_1015"/>
<dbReference type="SUPFAM" id="SSF89028">
    <property type="entry name" value="Cobalamin adenosyltransferase-like"/>
    <property type="match status" value="1"/>
</dbReference>
<evidence type="ECO:0000313" key="7">
    <source>
        <dbReference type="Proteomes" id="UP000242592"/>
    </source>
</evidence>
<dbReference type="Gene3D" id="1.20.1200.10">
    <property type="entry name" value="Cobalamin adenosyltransferase-like"/>
    <property type="match status" value="1"/>
</dbReference>
<evidence type="ECO:0000256" key="2">
    <source>
        <dbReference type="ARBA" id="ARBA00022741"/>
    </source>
</evidence>
<protein>
    <recommendedName>
        <fullName evidence="4">Corrinoid adenosyltransferase</fullName>
        <ecNumber evidence="4">2.5.1.17</ecNumber>
    </recommendedName>
    <alternativeName>
        <fullName evidence="4">Cob(II)alamin adenosyltransferase</fullName>
    </alternativeName>
    <alternativeName>
        <fullName evidence="4">Cob(II)yrinic acid a,c-diamide adenosyltransferase</fullName>
    </alternativeName>
    <alternativeName>
        <fullName evidence="4">Cobinamide/cobalamin adenosyltransferase</fullName>
    </alternativeName>
</protein>
<evidence type="ECO:0000256" key="1">
    <source>
        <dbReference type="ARBA" id="ARBA00022679"/>
    </source>
</evidence>
<dbReference type="GO" id="GO:0008817">
    <property type="term" value="F:corrinoid adenosyltransferase activity"/>
    <property type="evidence" value="ECO:0007669"/>
    <property type="project" value="UniProtKB-UniRule"/>
</dbReference>
<gene>
    <name evidence="6" type="ORF">SAMN02745199_1015</name>
</gene>
<keyword evidence="1 4" id="KW-0808">Transferase</keyword>
<dbReference type="Pfam" id="PF01923">
    <property type="entry name" value="Cob_adeno_trans"/>
    <property type="match status" value="1"/>
</dbReference>
<keyword evidence="2 4" id="KW-0547">Nucleotide-binding</keyword>
<accession>A0A1M5SQB5</accession>
<dbReference type="NCBIfam" id="TIGR00636">
    <property type="entry name" value="PduO_Nterm"/>
    <property type="match status" value="1"/>
</dbReference>
<dbReference type="InterPro" id="IPR016030">
    <property type="entry name" value="CblAdoTrfase-like"/>
</dbReference>
<keyword evidence="3 4" id="KW-0067">ATP-binding</keyword>
<dbReference type="OrthoDB" id="9778896at2"/>
<evidence type="ECO:0000256" key="4">
    <source>
        <dbReference type="RuleBase" id="RU366026"/>
    </source>
</evidence>
<dbReference type="PANTHER" id="PTHR12213">
    <property type="entry name" value="CORRINOID ADENOSYLTRANSFERASE"/>
    <property type="match status" value="1"/>
</dbReference>
<name>A0A1M5SQB5_9BACT</name>